<feature type="compositionally biased region" description="Polar residues" evidence="8">
    <location>
        <begin position="747"/>
        <end position="756"/>
    </location>
</feature>
<evidence type="ECO:0000259" key="9">
    <source>
        <dbReference type="PROSITE" id="PS50011"/>
    </source>
</evidence>
<evidence type="ECO:0000313" key="10">
    <source>
        <dbReference type="EMBL" id="KAF2169778.1"/>
    </source>
</evidence>
<feature type="compositionally biased region" description="Polar residues" evidence="8">
    <location>
        <begin position="357"/>
        <end position="386"/>
    </location>
</feature>
<dbReference type="RefSeq" id="XP_033670667.1">
    <property type="nucleotide sequence ID" value="XM_033816229.1"/>
</dbReference>
<proteinExistence type="inferred from homology"/>
<feature type="compositionally biased region" description="Polar residues" evidence="8">
    <location>
        <begin position="985"/>
        <end position="1031"/>
    </location>
</feature>
<feature type="compositionally biased region" description="Polar residues" evidence="8">
    <location>
        <begin position="708"/>
        <end position="717"/>
    </location>
</feature>
<feature type="compositionally biased region" description="Low complexity" evidence="8">
    <location>
        <begin position="1619"/>
        <end position="1650"/>
    </location>
</feature>
<evidence type="ECO:0000256" key="1">
    <source>
        <dbReference type="ARBA" id="ARBA00008867"/>
    </source>
</evidence>
<feature type="region of interest" description="Disordered" evidence="8">
    <location>
        <begin position="1"/>
        <end position="33"/>
    </location>
</feature>
<dbReference type="GO" id="GO:0005737">
    <property type="term" value="C:cytoplasm"/>
    <property type="evidence" value="ECO:0007669"/>
    <property type="project" value="TreeGrafter"/>
</dbReference>
<feature type="compositionally biased region" description="Polar residues" evidence="8">
    <location>
        <begin position="1557"/>
        <end position="1597"/>
    </location>
</feature>
<feature type="compositionally biased region" description="Polar residues" evidence="8">
    <location>
        <begin position="1528"/>
        <end position="1537"/>
    </location>
</feature>
<feature type="binding site" evidence="7">
    <location>
        <position position="1215"/>
    </location>
    <ligand>
        <name>ATP</name>
        <dbReference type="ChEBI" id="CHEBI:30616"/>
    </ligand>
</feature>
<feature type="region of interest" description="Disordered" evidence="8">
    <location>
        <begin position="817"/>
        <end position="1108"/>
    </location>
</feature>
<dbReference type="GO" id="GO:0005524">
    <property type="term" value="F:ATP binding"/>
    <property type="evidence" value="ECO:0007669"/>
    <property type="project" value="UniProtKB-UniRule"/>
</dbReference>
<reference evidence="10" key="1">
    <citation type="journal article" date="2020" name="Stud. Mycol.">
        <title>101 Dothideomycetes genomes: a test case for predicting lifestyles and emergence of pathogens.</title>
        <authorList>
            <person name="Haridas S."/>
            <person name="Albert R."/>
            <person name="Binder M."/>
            <person name="Bloem J."/>
            <person name="Labutti K."/>
            <person name="Salamov A."/>
            <person name="Andreopoulos B."/>
            <person name="Baker S."/>
            <person name="Barry K."/>
            <person name="Bills G."/>
            <person name="Bluhm B."/>
            <person name="Cannon C."/>
            <person name="Castanera R."/>
            <person name="Culley D."/>
            <person name="Daum C."/>
            <person name="Ezra D."/>
            <person name="Gonzalez J."/>
            <person name="Henrissat B."/>
            <person name="Kuo A."/>
            <person name="Liang C."/>
            <person name="Lipzen A."/>
            <person name="Lutzoni F."/>
            <person name="Magnuson J."/>
            <person name="Mondo S."/>
            <person name="Nolan M."/>
            <person name="Ohm R."/>
            <person name="Pangilinan J."/>
            <person name="Park H.-J."/>
            <person name="Ramirez L."/>
            <person name="Alfaro M."/>
            <person name="Sun H."/>
            <person name="Tritt A."/>
            <person name="Yoshinaga Y."/>
            <person name="Zwiers L.-H."/>
            <person name="Turgeon B."/>
            <person name="Goodwin S."/>
            <person name="Spatafora J."/>
            <person name="Crous P."/>
            <person name="Grigoriev I."/>
        </authorList>
    </citation>
    <scope>NUCLEOTIDE SEQUENCE</scope>
    <source>
        <strain evidence="10">ATCC 36951</strain>
    </source>
</reference>
<feature type="compositionally biased region" description="Basic and acidic residues" evidence="8">
    <location>
        <begin position="1064"/>
        <end position="1098"/>
    </location>
</feature>
<feature type="domain" description="Protein kinase" evidence="9">
    <location>
        <begin position="1186"/>
        <end position="1482"/>
    </location>
</feature>
<feature type="compositionally biased region" description="Low complexity" evidence="8">
    <location>
        <begin position="1503"/>
        <end position="1512"/>
    </location>
</feature>
<dbReference type="SUPFAM" id="SSF56112">
    <property type="entry name" value="Protein kinase-like (PK-like)"/>
    <property type="match status" value="1"/>
</dbReference>
<evidence type="ECO:0000256" key="3">
    <source>
        <dbReference type="ARBA" id="ARBA00022679"/>
    </source>
</evidence>
<feature type="compositionally biased region" description="Low complexity" evidence="8">
    <location>
        <begin position="276"/>
        <end position="290"/>
    </location>
</feature>
<evidence type="ECO:0000313" key="11">
    <source>
        <dbReference type="Proteomes" id="UP000799537"/>
    </source>
</evidence>
<feature type="compositionally biased region" description="Polar residues" evidence="8">
    <location>
        <begin position="131"/>
        <end position="159"/>
    </location>
</feature>
<dbReference type="Pfam" id="PF00069">
    <property type="entry name" value="Pkinase"/>
    <property type="match status" value="1"/>
</dbReference>
<dbReference type="GeneID" id="54569501"/>
<gene>
    <name evidence="10" type="ORF">M409DRAFT_64790</name>
</gene>
<feature type="region of interest" description="Disordered" evidence="8">
    <location>
        <begin position="677"/>
        <end position="757"/>
    </location>
</feature>
<feature type="compositionally biased region" description="Basic and acidic residues" evidence="8">
    <location>
        <begin position="647"/>
        <end position="659"/>
    </location>
</feature>
<dbReference type="GO" id="GO:0004674">
    <property type="term" value="F:protein serine/threonine kinase activity"/>
    <property type="evidence" value="ECO:0007669"/>
    <property type="project" value="UniProtKB-KW"/>
</dbReference>
<feature type="compositionally biased region" description="Low complexity" evidence="8">
    <location>
        <begin position="546"/>
        <end position="562"/>
    </location>
</feature>
<feature type="compositionally biased region" description="Low complexity" evidence="8">
    <location>
        <begin position="297"/>
        <end position="311"/>
    </location>
</feature>
<evidence type="ECO:0000256" key="7">
    <source>
        <dbReference type="PROSITE-ProRule" id="PRU10141"/>
    </source>
</evidence>
<evidence type="ECO:0000256" key="6">
    <source>
        <dbReference type="ARBA" id="ARBA00022840"/>
    </source>
</evidence>
<dbReference type="PANTHER" id="PTHR24058">
    <property type="entry name" value="DUAL SPECIFICITY PROTEIN KINASE"/>
    <property type="match status" value="1"/>
</dbReference>
<feature type="region of interest" description="Disordered" evidence="8">
    <location>
        <begin position="59"/>
        <end position="192"/>
    </location>
</feature>
<feature type="compositionally biased region" description="Polar residues" evidence="8">
    <location>
        <begin position="174"/>
        <end position="187"/>
    </location>
</feature>
<dbReference type="InterPro" id="IPR017441">
    <property type="entry name" value="Protein_kinase_ATP_BS"/>
</dbReference>
<keyword evidence="6 7" id="KW-0067">ATP-binding</keyword>
<keyword evidence="4 7" id="KW-0547">Nucleotide-binding</keyword>
<dbReference type="Proteomes" id="UP000799537">
    <property type="component" value="Unassembled WGS sequence"/>
</dbReference>
<feature type="compositionally biased region" description="Basic and acidic residues" evidence="8">
    <location>
        <begin position="723"/>
        <end position="733"/>
    </location>
</feature>
<keyword evidence="5" id="KW-0418">Kinase</keyword>
<dbReference type="GO" id="GO:0005856">
    <property type="term" value="C:cytoskeleton"/>
    <property type="evidence" value="ECO:0007669"/>
    <property type="project" value="TreeGrafter"/>
</dbReference>
<dbReference type="InterPro" id="IPR050494">
    <property type="entry name" value="Ser_Thr_dual-spec_kinase"/>
</dbReference>
<feature type="region of interest" description="Disordered" evidence="8">
    <location>
        <begin position="231"/>
        <end position="662"/>
    </location>
</feature>
<dbReference type="EMBL" id="ML993587">
    <property type="protein sequence ID" value="KAF2169778.1"/>
    <property type="molecule type" value="Genomic_DNA"/>
</dbReference>
<dbReference type="OrthoDB" id="9332038at2759"/>
<feature type="compositionally biased region" description="Pro residues" evidence="8">
    <location>
        <begin position="312"/>
        <end position="324"/>
    </location>
</feature>
<dbReference type="InterPro" id="IPR000719">
    <property type="entry name" value="Prot_kinase_dom"/>
</dbReference>
<dbReference type="PROSITE" id="PS00107">
    <property type="entry name" value="PROTEIN_KINASE_ATP"/>
    <property type="match status" value="1"/>
</dbReference>
<evidence type="ECO:0000256" key="2">
    <source>
        <dbReference type="ARBA" id="ARBA00022527"/>
    </source>
</evidence>
<feature type="compositionally biased region" description="Polar residues" evidence="8">
    <location>
        <begin position="423"/>
        <end position="451"/>
    </location>
</feature>
<feature type="compositionally biased region" description="Polar residues" evidence="8">
    <location>
        <begin position="917"/>
        <end position="929"/>
    </location>
</feature>
<name>A0A6A6CUC7_ZASCE</name>
<feature type="compositionally biased region" description="Polar residues" evidence="8">
    <location>
        <begin position="517"/>
        <end position="528"/>
    </location>
</feature>
<feature type="region of interest" description="Disordered" evidence="8">
    <location>
        <begin position="1502"/>
        <end position="1650"/>
    </location>
</feature>
<dbReference type="PROSITE" id="PS50011">
    <property type="entry name" value="PROTEIN_KINASE_DOM"/>
    <property type="match status" value="1"/>
</dbReference>
<keyword evidence="2" id="KW-0723">Serine/threonine-protein kinase</keyword>
<keyword evidence="11" id="KW-1185">Reference proteome</keyword>
<feature type="compositionally biased region" description="Polar residues" evidence="8">
    <location>
        <begin position="604"/>
        <end position="618"/>
    </location>
</feature>
<dbReference type="InterPro" id="IPR011009">
    <property type="entry name" value="Kinase-like_dom_sf"/>
</dbReference>
<dbReference type="PROSITE" id="PS00108">
    <property type="entry name" value="PROTEIN_KINASE_ST"/>
    <property type="match status" value="1"/>
</dbReference>
<dbReference type="SMART" id="SM00220">
    <property type="entry name" value="S_TKc"/>
    <property type="match status" value="1"/>
</dbReference>
<evidence type="ECO:0000256" key="8">
    <source>
        <dbReference type="SAM" id="MobiDB-lite"/>
    </source>
</evidence>
<accession>A0A6A6CUC7</accession>
<dbReference type="Gene3D" id="1.10.510.10">
    <property type="entry name" value="Transferase(Phosphotransferase) domain 1"/>
    <property type="match status" value="1"/>
</dbReference>
<dbReference type="CDD" id="cd14210">
    <property type="entry name" value="PKc_DYRK"/>
    <property type="match status" value="1"/>
</dbReference>
<dbReference type="InterPro" id="IPR008271">
    <property type="entry name" value="Ser/Thr_kinase_AS"/>
</dbReference>
<organism evidence="10 11">
    <name type="scientific">Zasmidium cellare ATCC 36951</name>
    <dbReference type="NCBI Taxonomy" id="1080233"/>
    <lineage>
        <taxon>Eukaryota</taxon>
        <taxon>Fungi</taxon>
        <taxon>Dikarya</taxon>
        <taxon>Ascomycota</taxon>
        <taxon>Pezizomycotina</taxon>
        <taxon>Dothideomycetes</taxon>
        <taxon>Dothideomycetidae</taxon>
        <taxon>Mycosphaerellales</taxon>
        <taxon>Mycosphaerellaceae</taxon>
        <taxon>Zasmidium</taxon>
    </lineage>
</organism>
<evidence type="ECO:0000256" key="4">
    <source>
        <dbReference type="ARBA" id="ARBA00022741"/>
    </source>
</evidence>
<comment type="similarity">
    <text evidence="1">Belongs to the protein kinase superfamily. CMGC Ser/Thr protein kinase family. MNB/DYRK subfamily.</text>
</comment>
<dbReference type="Gene3D" id="3.30.200.20">
    <property type="entry name" value="Phosphorylase Kinase, domain 1"/>
    <property type="match status" value="1"/>
</dbReference>
<evidence type="ECO:0000256" key="5">
    <source>
        <dbReference type="ARBA" id="ARBA00022777"/>
    </source>
</evidence>
<protein>
    <recommendedName>
        <fullName evidence="9">Protein kinase domain-containing protein</fullName>
    </recommendedName>
</protein>
<feature type="compositionally biased region" description="Polar residues" evidence="8">
    <location>
        <begin position="848"/>
        <end position="888"/>
    </location>
</feature>
<dbReference type="PANTHER" id="PTHR24058:SF22">
    <property type="entry name" value="DUAL SPECIFICITY TYROSINE-PHOSPHORYLATION-REGULATED KINASE 4"/>
    <property type="match status" value="1"/>
</dbReference>
<keyword evidence="3" id="KW-0808">Transferase</keyword>
<sequence>MNTASRFHLRGQAQPYLDRERNGVPDDSGNECELAHDCHDLPRFQSTDSQAAESLIRRKFQRTTTDATNNDDTFRKPSIPASASRPQPDQRAGFSHHRRRSTLRENARVPSGPREFPSPGKRKTDVHGRTASGSIGSIAPSVTESTNTSRSFLPQSSSEPFFPNAGEAPRFSFGNPSSNDDNDSPTTPAERLGDEFDFIPTVNFDDLQNSIANYDGNGPLLSDFPAVGGGRVVPKETGNNRVKDSNPASSRPPVPKVEAREEPSVSRSASLRRRLSSVTGGKQTTGQTTKDNGNAPQSGLSLRSRRQSTAPQGPPPSGPAPPPAGVGSRAPRKSVGPGVIASMMEGRKASHPLPSAPDSTLKSSLARTNSLTKSSRRTTMQPSTSAGAELPRISAVTATTQSRANKVKSLQPPPREPDPNTPNSRPVSKGNPTRATTPSSSGNRRQSTVSGRASGLGARTISPTDARRLKRLSMMQAPPLPSSVAKGSAGPAQEEMPPLKIEMPRLAQPSPSLIPRRTSNTTPTSARTSPEARVGNNGGNGGVSLSTKSSYQSLLASSASTSRLPTPKPRNVNSSSGQYGEDEEMVPPVPAIPKAYESPRESEAQQQYFTGPLKSSQSGYGGNSGEDFEADTQLTSKLPKANQEMPNDTRRKTSVDRPRAHQRMNTIENIERSVNMTAPKPARPQVDANGRKNNNLQPLRLSPLNLMPISQHNSNRASGFRRPSQEVETRDDYANAQTPEPRRAAKTPSTPMTASKATFFRRQDDEYAKQMALRSASSHYALRDLMQLDDHTTKFFDDSDVELTGVGVPVPHAKQRSAITPFASGSLPKASGEFGRPRGRPSVDNDDYTMSNFETFQQLQNVKPQGPRSSRSGTNTSYKTAETPNSLESPVESGQADGKKEGGLRRKLSLGWRRSSSKANNHPDNKSSPQEPPASEKEKHAKLQKRASEMPPPRLPASATCTGDIPTVPFATTRPSLDSSRRKSTATPINTLSSAHVQNEQEPPTPTSKTKSLHSEQPQPVQASNRASSWGNIGANGRPANLKGPSQAPKARQGSTASTLSAIVKDKDDHTADEEMRRLSQKRRDVDTAAKETEELKKRAVARSPMSPERVLHDRNCTLNIFERGEVMDYEKDGVYFTGNKNARKIIGSLSPSPSGDKDSKAGNYGYDDERGDYNIVLGDHLAYRYEVVDILGKGSFGQVVRCVDHKDGGVVAVKIIRNKKRFHQQALVEVGILGRLRDWDPDGAHATLSITSSFYFRSHLCIVTPCLSINLYELIRAHNFVGFSLPLIRRFARQLLTCLVLLQNKRIIHCDLKPENILLCEARKADVRVIDFGSSCKEEEKVYTYIQSRFYRSPEVILGSSYGLGIDMWSLGCILAELWTGYPLFPGENEQEQLACIMEIFGPPDRHLVERCTRKKLFFDSVGKPRVTVSSKGRRRRPSSKTLSQALKTEDEAFLDFITRCLRWDPDRRLKPQDAISHPFITNQPLNQRPGIPDEARRAARLRSTAAASTTNNGIPSPVKRVHTTGGVATNSGNAFAQQQAQQTPAKERSRPLPETPQTALRNGAPATSSNSHANQGSPSKQVGGNRRQSVATGNSAAVAGSKRASNGVPVVGSSATSGPGSQRQASGSSASSLAQMAAREANAARWRP</sequence>